<dbReference type="SUPFAM" id="SSF53335">
    <property type="entry name" value="S-adenosyl-L-methionine-dependent methyltransferases"/>
    <property type="match status" value="1"/>
</dbReference>
<dbReference type="EC" id="2.1.1.72" evidence="2"/>
<keyword evidence="4" id="KW-0808">Transferase</keyword>
<comment type="catalytic activity">
    <reaction evidence="6">
        <text>a 2'-deoxyadenosine in DNA + S-adenosyl-L-methionine = an N(6)-methyl-2'-deoxyadenosine in DNA + S-adenosyl-L-homocysteine + H(+)</text>
        <dbReference type="Rhea" id="RHEA:15197"/>
        <dbReference type="Rhea" id="RHEA-COMP:12418"/>
        <dbReference type="Rhea" id="RHEA-COMP:12419"/>
        <dbReference type="ChEBI" id="CHEBI:15378"/>
        <dbReference type="ChEBI" id="CHEBI:57856"/>
        <dbReference type="ChEBI" id="CHEBI:59789"/>
        <dbReference type="ChEBI" id="CHEBI:90615"/>
        <dbReference type="ChEBI" id="CHEBI:90616"/>
        <dbReference type="EC" id="2.1.1.72"/>
    </reaction>
</comment>
<evidence type="ECO:0000256" key="3">
    <source>
        <dbReference type="ARBA" id="ARBA00022603"/>
    </source>
</evidence>
<dbReference type="InterPro" id="IPR029063">
    <property type="entry name" value="SAM-dependent_MTases_sf"/>
</dbReference>
<protein>
    <recommendedName>
        <fullName evidence="2">site-specific DNA-methyltransferase (adenine-specific)</fullName>
        <ecNumber evidence="2">2.1.1.72</ecNumber>
    </recommendedName>
</protein>
<keyword evidence="7" id="KW-0378">Hydrolase</keyword>
<dbReference type="PANTHER" id="PTHR30481:SF4">
    <property type="entry name" value="SITE-SPECIFIC DNA-METHYLTRANSFERASE (ADENINE-SPECIFIC)"/>
    <property type="match status" value="1"/>
</dbReference>
<evidence type="ECO:0000256" key="5">
    <source>
        <dbReference type="ARBA" id="ARBA00022691"/>
    </source>
</evidence>
<evidence type="ECO:0000256" key="4">
    <source>
        <dbReference type="ARBA" id="ARBA00022679"/>
    </source>
</evidence>
<keyword evidence="7" id="KW-0540">Nuclease</keyword>
<evidence type="ECO:0000313" key="7">
    <source>
        <dbReference type="EMBL" id="GGK08495.1"/>
    </source>
</evidence>
<keyword evidence="8" id="KW-1185">Reference proteome</keyword>
<keyword evidence="5" id="KW-0949">S-adenosyl-L-methionine</keyword>
<organism evidence="7 8">
    <name type="scientific">Luteimonas terricola</name>
    <dbReference type="NCBI Taxonomy" id="645597"/>
    <lineage>
        <taxon>Bacteria</taxon>
        <taxon>Pseudomonadati</taxon>
        <taxon>Pseudomonadota</taxon>
        <taxon>Gammaproteobacteria</taxon>
        <taxon>Lysobacterales</taxon>
        <taxon>Lysobacteraceae</taxon>
        <taxon>Luteimonas</taxon>
    </lineage>
</organism>
<dbReference type="PRINTS" id="PR00505">
    <property type="entry name" value="D12N6MTFRASE"/>
</dbReference>
<sequence length="276" mass="31382">MQTPWPSDIAEVETVPKTKTLFPWPGGKTRLLQHLLPLLSDNPHTCYVEAFAGGAAALFAREPAKIEVLNDTHGELVRLYRVVANHLDEFVRQFRWALTSREMFRWAQLQHVDTLTDIQRAARFFYLQRLAFGGKVSGQTLGVGPTGAKGINLLRLEEDLSAAHLRLHRVVIECLPWQACLAKYDRPGTLFLLDPPYWQTEGYGGDFPLSEYDQLVEVMAGLQGHAILTINDHPDMRERFDRFQGRTVPIKYTIGGGKGVARRERIYTTWERGRLA</sequence>
<evidence type="ECO:0000256" key="1">
    <source>
        <dbReference type="ARBA" id="ARBA00006594"/>
    </source>
</evidence>
<comment type="similarity">
    <text evidence="1">Belongs to the N(4)/N(6)-methyltransferase family.</text>
</comment>
<evidence type="ECO:0000256" key="2">
    <source>
        <dbReference type="ARBA" id="ARBA00011900"/>
    </source>
</evidence>
<dbReference type="PANTHER" id="PTHR30481">
    <property type="entry name" value="DNA ADENINE METHYLASE"/>
    <property type="match status" value="1"/>
</dbReference>
<dbReference type="InterPro" id="IPR023095">
    <property type="entry name" value="Ade_MeTrfase_dom_2"/>
</dbReference>
<dbReference type="InterPro" id="IPR012327">
    <property type="entry name" value="MeTrfase_D12"/>
</dbReference>
<dbReference type="Gene3D" id="1.10.1020.10">
    <property type="entry name" value="Adenine-specific Methyltransferase, Domain 2"/>
    <property type="match status" value="1"/>
</dbReference>
<proteinExistence type="inferred from homology"/>
<evidence type="ECO:0000256" key="6">
    <source>
        <dbReference type="ARBA" id="ARBA00047942"/>
    </source>
</evidence>
<dbReference type="Gene3D" id="3.40.50.150">
    <property type="entry name" value="Vaccinia Virus protein VP39"/>
    <property type="match status" value="1"/>
</dbReference>
<keyword evidence="3" id="KW-0489">Methyltransferase</keyword>
<keyword evidence="7" id="KW-0255">Endonuclease</keyword>
<reference evidence="8" key="1">
    <citation type="journal article" date="2019" name="Int. J. Syst. Evol. Microbiol.">
        <title>The Global Catalogue of Microorganisms (GCM) 10K type strain sequencing project: providing services to taxonomists for standard genome sequencing and annotation.</title>
        <authorList>
            <consortium name="The Broad Institute Genomics Platform"/>
            <consortium name="The Broad Institute Genome Sequencing Center for Infectious Disease"/>
            <person name="Wu L."/>
            <person name="Ma J."/>
        </authorList>
    </citation>
    <scope>NUCLEOTIDE SEQUENCE [LARGE SCALE GENOMIC DNA]</scope>
    <source>
        <strain evidence="8">CGMCC 1.8985</strain>
    </source>
</reference>
<dbReference type="Pfam" id="PF02086">
    <property type="entry name" value="MethyltransfD12"/>
    <property type="match status" value="1"/>
</dbReference>
<accession>A0ABQ2EHM3</accession>
<gene>
    <name evidence="7" type="ORF">GCM10011394_17330</name>
</gene>
<comment type="caution">
    <text evidence="7">The sequence shown here is derived from an EMBL/GenBank/DDBJ whole genome shotgun (WGS) entry which is preliminary data.</text>
</comment>
<evidence type="ECO:0000313" key="8">
    <source>
        <dbReference type="Proteomes" id="UP000599009"/>
    </source>
</evidence>
<dbReference type="GO" id="GO:0004519">
    <property type="term" value="F:endonuclease activity"/>
    <property type="evidence" value="ECO:0007669"/>
    <property type="project" value="UniProtKB-KW"/>
</dbReference>
<dbReference type="Proteomes" id="UP000599009">
    <property type="component" value="Unassembled WGS sequence"/>
</dbReference>
<dbReference type="EMBL" id="BMME01000001">
    <property type="protein sequence ID" value="GGK08495.1"/>
    <property type="molecule type" value="Genomic_DNA"/>
</dbReference>
<name>A0ABQ2EHM3_9GAMM</name>